<protein>
    <recommendedName>
        <fullName evidence="3">beta-glucosidase</fullName>
        <ecNumber evidence="3">3.2.1.21</ecNumber>
    </recommendedName>
</protein>
<keyword evidence="5 9" id="KW-0378">Hydrolase</keyword>
<evidence type="ECO:0000256" key="2">
    <source>
        <dbReference type="ARBA" id="ARBA00005336"/>
    </source>
</evidence>
<proteinExistence type="inferred from homology"/>
<comment type="catalytic activity">
    <reaction evidence="1">
        <text>Hydrolysis of terminal, non-reducing beta-D-glucosyl residues with release of beta-D-glucose.</text>
        <dbReference type="EC" id="3.2.1.21"/>
    </reaction>
</comment>
<dbReference type="SUPFAM" id="SSF141072">
    <property type="entry name" value="CalX-like"/>
    <property type="match status" value="1"/>
</dbReference>
<feature type="region of interest" description="Disordered" evidence="7">
    <location>
        <begin position="1"/>
        <end position="30"/>
    </location>
</feature>
<evidence type="ECO:0000256" key="4">
    <source>
        <dbReference type="ARBA" id="ARBA00022729"/>
    </source>
</evidence>
<keyword evidence="4" id="KW-0732">Signal</keyword>
<dbReference type="InterPro" id="IPR038081">
    <property type="entry name" value="CalX-like_sf"/>
</dbReference>
<dbReference type="InterPro" id="IPR036881">
    <property type="entry name" value="Glyco_hydro_3_C_sf"/>
</dbReference>
<accession>A0ABU8RHU4</accession>
<evidence type="ECO:0000256" key="3">
    <source>
        <dbReference type="ARBA" id="ARBA00012744"/>
    </source>
</evidence>
<dbReference type="GO" id="GO:0016787">
    <property type="term" value="F:hydrolase activity"/>
    <property type="evidence" value="ECO:0007669"/>
    <property type="project" value="UniProtKB-KW"/>
</dbReference>
<dbReference type="PANTHER" id="PTHR30620">
    <property type="entry name" value="PERIPLASMIC BETA-GLUCOSIDASE-RELATED"/>
    <property type="match status" value="1"/>
</dbReference>
<dbReference type="InterPro" id="IPR005087">
    <property type="entry name" value="CBM11"/>
</dbReference>
<reference evidence="9 10" key="1">
    <citation type="journal article" date="2017" name="Int. J. Syst. Evol. Microbiol.">
        <title>Pseudokineococcus basanitobsidens sp. nov., isolated from volcanic rock.</title>
        <authorList>
            <person name="Lee D.W."/>
            <person name="Park M.Y."/>
            <person name="Kim J.J."/>
            <person name="Kim B.S."/>
        </authorList>
    </citation>
    <scope>NUCLEOTIDE SEQUENCE [LARGE SCALE GENOMIC DNA]</scope>
    <source>
        <strain evidence="9 10">DSM 103726</strain>
    </source>
</reference>
<dbReference type="Gene3D" id="2.60.120.430">
    <property type="entry name" value="Galactose-binding lectin"/>
    <property type="match status" value="2"/>
</dbReference>
<dbReference type="Proteomes" id="UP001387100">
    <property type="component" value="Unassembled WGS sequence"/>
</dbReference>
<dbReference type="Pfam" id="PF00754">
    <property type="entry name" value="F5_F8_type_C"/>
    <property type="match status" value="1"/>
</dbReference>
<dbReference type="Gene3D" id="3.20.20.300">
    <property type="entry name" value="Glycoside hydrolase, family 3, N-terminal domain"/>
    <property type="match status" value="1"/>
</dbReference>
<dbReference type="Gene3D" id="2.60.120.260">
    <property type="entry name" value="Galactose-binding domain-like"/>
    <property type="match status" value="1"/>
</dbReference>
<keyword evidence="10" id="KW-1185">Reference proteome</keyword>
<dbReference type="InterPro" id="IPR008979">
    <property type="entry name" value="Galactose-bd-like_sf"/>
</dbReference>
<dbReference type="SUPFAM" id="SSF49785">
    <property type="entry name" value="Galactose-binding domain-like"/>
    <property type="match status" value="3"/>
</dbReference>
<dbReference type="InterPro" id="IPR036962">
    <property type="entry name" value="Glyco_hydro_3_N_sf"/>
</dbReference>
<evidence type="ECO:0000313" key="10">
    <source>
        <dbReference type="Proteomes" id="UP001387100"/>
    </source>
</evidence>
<dbReference type="PANTHER" id="PTHR30620:SF16">
    <property type="entry name" value="LYSOSOMAL BETA GLUCOSIDASE"/>
    <property type="match status" value="1"/>
</dbReference>
<evidence type="ECO:0000256" key="7">
    <source>
        <dbReference type="SAM" id="MobiDB-lite"/>
    </source>
</evidence>
<evidence type="ECO:0000256" key="1">
    <source>
        <dbReference type="ARBA" id="ARBA00000448"/>
    </source>
</evidence>
<name>A0ABU8RHU4_9ACTN</name>
<dbReference type="PRINTS" id="PR00133">
    <property type="entry name" value="GLHYDRLASE3"/>
</dbReference>
<dbReference type="InterPro" id="IPR000421">
    <property type="entry name" value="FA58C"/>
</dbReference>
<dbReference type="EMBL" id="JBBIAA010000003">
    <property type="protein sequence ID" value="MEJ5944618.1"/>
    <property type="molecule type" value="Genomic_DNA"/>
</dbReference>
<evidence type="ECO:0000313" key="9">
    <source>
        <dbReference type="EMBL" id="MEJ5944618.1"/>
    </source>
</evidence>
<dbReference type="InterPro" id="IPR051915">
    <property type="entry name" value="Cellulose_Degrad_GH3"/>
</dbReference>
<dbReference type="PROSITE" id="PS50022">
    <property type="entry name" value="FA58C_3"/>
    <property type="match status" value="1"/>
</dbReference>
<dbReference type="EC" id="3.2.1.21" evidence="3"/>
<dbReference type="SUPFAM" id="SSF52279">
    <property type="entry name" value="Beta-D-glucan exohydrolase, C-terminal domain"/>
    <property type="match status" value="1"/>
</dbReference>
<dbReference type="Gene3D" id="3.40.50.1700">
    <property type="entry name" value="Glycoside hydrolase family 3 C-terminal domain"/>
    <property type="match status" value="1"/>
</dbReference>
<keyword evidence="6" id="KW-0326">Glycosidase</keyword>
<dbReference type="RefSeq" id="WP_339574003.1">
    <property type="nucleotide sequence ID" value="NZ_JBBIAA010000003.1"/>
</dbReference>
<dbReference type="Gene3D" id="2.60.40.2030">
    <property type="match status" value="1"/>
</dbReference>
<evidence type="ECO:0000256" key="6">
    <source>
        <dbReference type="ARBA" id="ARBA00023295"/>
    </source>
</evidence>
<sequence>MPHLPLRGPDAAHEAGAGAPPPPGRRGGALSRTVATSAAASLVLTGLTGLTGLGAVGAAAAPAPERDLARTALVTATAEQDDADGTFPVAALTDGDPATRWASGNGPDADVPFEAEVTADLGVPADVRSVEVDWEAAYATRYAVQVSDAAPGTDGAAWETVETVEGADGGDDVVELGDAGDDVRAVRLQMLERRSQWDWDPGTPHRYGYSAFALRVLGTTDVSAAAFPSASTSAEPGTTATVPVRLGQPADRDATVHVSTTGGDAVVGEDVAAVDEDVAFLAGETEASLEVPVLDGATPGRTAELVLSDPTDAIALGARTSTSVVVAQPEAPPAPPAPVSEGDVTVVDAFDAEPLPVFAWGSAASSTPQLSLVPAEREGTDGSALRAQVAEMPDGGWGGFTHDYGTAQDWSDADGFGFWFLGRGTGRTLAYELKSGGTNADSATKFEVQLADDTEGWRRIAVRFADLRQKGVPDSDARFDPSTVFGYAVTLSSLGAGDWRFDDVGVFTQRLVVDDFEGDVPLVAPGSTTGIFGWGASDDAVPSIEVQQADRPGAPEDNHVLAGEYSIPSGQYGGLSHNLAQTQDWSDYGAFEMWWYASQDSNPASPTAGNEIVVELKDGGTDGEHSELWRASFLDRWGSADSRWKHVVIPFEDFALSGYQPGDAATRNGTLDLDRSWGYAVTFTPGTPEPVQYRFDDVAVSGSPAPVVTTSVAAAQDVVLVEPGETATAGLRLGLSGDEPLAEDLVLDWAVADPEDPATGAVVGEHVAAASGQVVFPAGSVDGDVVTFDVPTLRGEAEEDYARTVALEVTAPTGVQVSSVPRVVLDAYGFGYLDASRPTDERVADLLGRMTLAEKVGQMAQAERLGLSSPQQIADLGLGSVLSGGGSVPEDNTPAGWADMVDGFQREALSTRLQVPIVYGVDAVHGHNNVVGATLFPHNIGMGATRDPGLVRAEGQVTAAEVRATGIPWTFAPCLCVTRDERWGRSYESFSEDPALVESFAAPAVQGLQGDDPTDISAPDEVLATAKHWVGDGGTDYDPSLAGSGYPIDQGITRVKSLEELRRLHVEPYVPAIDAGVGTIMPSYSAVQIGDGPVVRMTENEDLNVGLLKGELGFDGFLISDWEAVDKLPGGTYAEKVERSLTAGMDMVMAPYNFGAFIAAATDGVEAGRLPVSRVDDAVTRILTEKMDAGLFEQPFADRSGVDEVGSDAHRAVAREAAAASQVLLANGPVGEPVLPLAKEGRIYVAGSSADDLGRQLGGWSISWQGGSGATTEGTTIADGIAQVAPDADVVVSPDASADMTGADVGVVVVGERPYAEGQGDVGNNGFTLQLTDADRATVAKVCSAVEDCVVLLATGRPLVLGDVLDQADAVVATWLPGTEGEGVADVLFGDRPFSGRLPVTWPASADQVPVNQGDDVYEPAFPYGWGLSTTPPRAALEAVAADLGPGAVAARVRSALRAPVWTADGQVRDSSAARETAGERLLAAVEQTQRGRGKDSDAAEPLVEVLRDVAQADVVAGDAAPGAAALVADAEHALASGDVVGAARLMAQVVAEG</sequence>
<gene>
    <name evidence="9" type="ORF">WDZ17_04840</name>
</gene>
<dbReference type="InterPro" id="IPR002772">
    <property type="entry name" value="Glyco_hydro_3_C"/>
</dbReference>
<dbReference type="Pfam" id="PF01915">
    <property type="entry name" value="Glyco_hydro_3_C"/>
    <property type="match status" value="1"/>
</dbReference>
<dbReference type="InterPro" id="IPR001764">
    <property type="entry name" value="Glyco_hydro_3_N"/>
</dbReference>
<organism evidence="9 10">
    <name type="scientific">Pseudokineococcus basanitobsidens</name>
    <dbReference type="NCBI Taxonomy" id="1926649"/>
    <lineage>
        <taxon>Bacteria</taxon>
        <taxon>Bacillati</taxon>
        <taxon>Actinomycetota</taxon>
        <taxon>Actinomycetes</taxon>
        <taxon>Kineosporiales</taxon>
        <taxon>Kineosporiaceae</taxon>
        <taxon>Pseudokineococcus</taxon>
    </lineage>
</organism>
<comment type="caution">
    <text evidence="9">The sequence shown here is derived from an EMBL/GenBank/DDBJ whole genome shotgun (WGS) entry which is preliminary data.</text>
</comment>
<dbReference type="InterPro" id="IPR017853">
    <property type="entry name" value="GH"/>
</dbReference>
<dbReference type="Pfam" id="PF03425">
    <property type="entry name" value="CBM_11"/>
    <property type="match status" value="2"/>
</dbReference>
<evidence type="ECO:0000256" key="5">
    <source>
        <dbReference type="ARBA" id="ARBA00022801"/>
    </source>
</evidence>
<dbReference type="SUPFAM" id="SSF51445">
    <property type="entry name" value="(Trans)glycosidases"/>
    <property type="match status" value="1"/>
</dbReference>
<evidence type="ECO:0000259" key="8">
    <source>
        <dbReference type="PROSITE" id="PS50022"/>
    </source>
</evidence>
<dbReference type="Pfam" id="PF00933">
    <property type="entry name" value="Glyco_hydro_3"/>
    <property type="match status" value="1"/>
</dbReference>
<feature type="domain" description="F5/8 type C" evidence="8">
    <location>
        <begin position="61"/>
        <end position="161"/>
    </location>
</feature>
<comment type="similarity">
    <text evidence="2">Belongs to the glycosyl hydrolase 3 family.</text>
</comment>